<comment type="caution">
    <text evidence="2">The sequence shown here is derived from an EMBL/GenBank/DDBJ whole genome shotgun (WGS) entry which is preliminary data.</text>
</comment>
<dbReference type="Pfam" id="PF00903">
    <property type="entry name" value="Glyoxalase"/>
    <property type="match status" value="1"/>
</dbReference>
<dbReference type="PANTHER" id="PTHR35006">
    <property type="entry name" value="GLYOXALASE FAMILY PROTEIN (AFU_ORTHOLOGUE AFUA_5G14830)"/>
    <property type="match status" value="1"/>
</dbReference>
<dbReference type="Proteomes" id="UP000075320">
    <property type="component" value="Unassembled WGS sequence"/>
</dbReference>
<name>A0A150WTA7_BDEBC</name>
<sequence length="124" mass="13746">MLSHISLSVSDLKRSSEFYDAVLGILGYPRVYTGDTAAGWGDAQGNEKFAIKKRVHQAHPPSRGFHLAFHAKTQSDVHAFFEAGLKYGGKDNGQPGPRPEYGPRYYAAFLIDPDGYEIEVKLFV</sequence>
<evidence type="ECO:0000259" key="1">
    <source>
        <dbReference type="PROSITE" id="PS51819"/>
    </source>
</evidence>
<dbReference type="InterPro" id="IPR037523">
    <property type="entry name" value="VOC_core"/>
</dbReference>
<dbReference type="OrthoDB" id="9800438at2"/>
<protein>
    <submittedName>
        <fullName evidence="2">Glyoxalase</fullName>
    </submittedName>
</protein>
<accession>A0A150WTA7</accession>
<dbReference type="PANTHER" id="PTHR35006:SF4">
    <property type="entry name" value="BLR7706 PROTEIN"/>
    <property type="match status" value="1"/>
</dbReference>
<dbReference type="InterPro" id="IPR004360">
    <property type="entry name" value="Glyas_Fos-R_dOase_dom"/>
</dbReference>
<dbReference type="SUPFAM" id="SSF54593">
    <property type="entry name" value="Glyoxalase/Bleomycin resistance protein/Dihydroxybiphenyl dioxygenase"/>
    <property type="match status" value="1"/>
</dbReference>
<dbReference type="InterPro" id="IPR029068">
    <property type="entry name" value="Glyas_Bleomycin-R_OHBP_Dase"/>
</dbReference>
<organism evidence="2 3">
    <name type="scientific">Bdellovibrio bacteriovorus</name>
    <dbReference type="NCBI Taxonomy" id="959"/>
    <lineage>
        <taxon>Bacteria</taxon>
        <taxon>Pseudomonadati</taxon>
        <taxon>Bdellovibrionota</taxon>
        <taxon>Bdellovibrionia</taxon>
        <taxon>Bdellovibrionales</taxon>
        <taxon>Pseudobdellovibrionaceae</taxon>
        <taxon>Bdellovibrio</taxon>
    </lineage>
</organism>
<dbReference type="CDD" id="cd07262">
    <property type="entry name" value="VOC_like"/>
    <property type="match status" value="1"/>
</dbReference>
<evidence type="ECO:0000313" key="3">
    <source>
        <dbReference type="Proteomes" id="UP000075320"/>
    </source>
</evidence>
<feature type="domain" description="VOC" evidence="1">
    <location>
        <begin position="1"/>
        <end position="123"/>
    </location>
</feature>
<dbReference type="Gene3D" id="3.10.180.10">
    <property type="entry name" value="2,3-Dihydroxybiphenyl 1,2-Dioxygenase, domain 1"/>
    <property type="match status" value="1"/>
</dbReference>
<reference evidence="2 3" key="1">
    <citation type="submission" date="2016-03" db="EMBL/GenBank/DDBJ databases">
        <authorList>
            <person name="Ploux O."/>
        </authorList>
    </citation>
    <scope>NUCLEOTIDE SEQUENCE [LARGE SCALE GENOMIC DNA]</scope>
    <source>
        <strain evidence="2 3">R0</strain>
    </source>
</reference>
<keyword evidence="3" id="KW-1185">Reference proteome</keyword>
<dbReference type="PROSITE" id="PS51819">
    <property type="entry name" value="VOC"/>
    <property type="match status" value="1"/>
</dbReference>
<evidence type="ECO:0000313" key="2">
    <source>
        <dbReference type="EMBL" id="KYG67519.1"/>
    </source>
</evidence>
<dbReference type="AlphaFoldDB" id="A0A150WTA7"/>
<gene>
    <name evidence="2" type="ORF">AZI86_08205</name>
</gene>
<dbReference type="EMBL" id="LUKE01000001">
    <property type="protein sequence ID" value="KYG67519.1"/>
    <property type="molecule type" value="Genomic_DNA"/>
</dbReference>
<proteinExistence type="predicted"/>